<dbReference type="EC" id="3.4.14.10" evidence="4"/>
<dbReference type="GO" id="GO:0008240">
    <property type="term" value="F:tripeptidyl-peptidase activity"/>
    <property type="evidence" value="ECO:0007669"/>
    <property type="project" value="UniProtKB-EC"/>
</dbReference>
<comment type="cofactor">
    <cofactor evidence="15">
        <name>Ca(2+)</name>
        <dbReference type="ChEBI" id="CHEBI:29108"/>
    </cofactor>
    <text evidence="15">Binds 1 Ca(2+) ion per subunit.</text>
</comment>
<dbReference type="InterPro" id="IPR050819">
    <property type="entry name" value="Tripeptidyl-peptidase_I"/>
</dbReference>
<dbReference type="OrthoDB" id="409122at2759"/>
<keyword evidence="11 15" id="KW-0106">Calcium</keyword>
<dbReference type="SUPFAM" id="SSF54897">
    <property type="entry name" value="Protease propeptides/inhibitors"/>
    <property type="match status" value="1"/>
</dbReference>
<evidence type="ECO:0000313" key="18">
    <source>
        <dbReference type="EMBL" id="KAJ4387573.1"/>
    </source>
</evidence>
<evidence type="ECO:0000256" key="5">
    <source>
        <dbReference type="ARBA" id="ARBA00022525"/>
    </source>
</evidence>
<dbReference type="InterPro" id="IPR000209">
    <property type="entry name" value="Peptidase_S8/S53_dom"/>
</dbReference>
<keyword evidence="8 16" id="KW-0732">Signal</keyword>
<organism evidence="18 19">
    <name type="scientific">Gnomoniopsis smithogilvyi</name>
    <dbReference type="NCBI Taxonomy" id="1191159"/>
    <lineage>
        <taxon>Eukaryota</taxon>
        <taxon>Fungi</taxon>
        <taxon>Dikarya</taxon>
        <taxon>Ascomycota</taxon>
        <taxon>Pezizomycotina</taxon>
        <taxon>Sordariomycetes</taxon>
        <taxon>Sordariomycetidae</taxon>
        <taxon>Diaporthales</taxon>
        <taxon>Gnomoniaceae</taxon>
        <taxon>Gnomoniopsis</taxon>
    </lineage>
</organism>
<evidence type="ECO:0000256" key="14">
    <source>
        <dbReference type="ARBA" id="ARBA00023180"/>
    </source>
</evidence>
<feature type="binding site" evidence="15">
    <location>
        <position position="617"/>
    </location>
    <ligand>
        <name>Ca(2+)</name>
        <dbReference type="ChEBI" id="CHEBI:29108"/>
    </ligand>
</feature>
<feature type="binding site" evidence="15">
    <location>
        <position position="619"/>
    </location>
    <ligand>
        <name>Ca(2+)</name>
        <dbReference type="ChEBI" id="CHEBI:29108"/>
    </ligand>
</feature>
<dbReference type="EMBL" id="JAPEVB010000005">
    <property type="protein sequence ID" value="KAJ4387573.1"/>
    <property type="molecule type" value="Genomic_DNA"/>
</dbReference>
<feature type="signal peptide" evidence="16">
    <location>
        <begin position="1"/>
        <end position="24"/>
    </location>
</feature>
<evidence type="ECO:0000256" key="4">
    <source>
        <dbReference type="ARBA" id="ARBA00012462"/>
    </source>
</evidence>
<keyword evidence="13" id="KW-0865">Zymogen</keyword>
<dbReference type="PANTHER" id="PTHR14218">
    <property type="entry name" value="PROTEASE S8 TRIPEPTIDYL PEPTIDASE I CLN2"/>
    <property type="match status" value="1"/>
</dbReference>
<keyword evidence="12" id="KW-0843">Virulence</keyword>
<comment type="caution">
    <text evidence="18">The sequence shown here is derived from an EMBL/GenBank/DDBJ whole genome shotgun (WGS) entry which is preliminary data.</text>
</comment>
<comment type="catalytic activity">
    <reaction evidence="1">
        <text>Release of an N-terminal tripeptide from a polypeptide.</text>
        <dbReference type="EC" id="3.4.14.10"/>
    </reaction>
</comment>
<feature type="binding site" evidence="15">
    <location>
        <position position="598"/>
    </location>
    <ligand>
        <name>Ca(2+)</name>
        <dbReference type="ChEBI" id="CHEBI:29108"/>
    </ligand>
</feature>
<evidence type="ECO:0000256" key="11">
    <source>
        <dbReference type="ARBA" id="ARBA00022837"/>
    </source>
</evidence>
<dbReference type="CDD" id="cd11377">
    <property type="entry name" value="Pro-peptidase_S53"/>
    <property type="match status" value="1"/>
</dbReference>
<feature type="domain" description="Peptidase S53" evidence="17">
    <location>
        <begin position="234"/>
        <end position="639"/>
    </location>
</feature>
<keyword evidence="7 15" id="KW-0479">Metal-binding</keyword>
<evidence type="ECO:0000256" key="12">
    <source>
        <dbReference type="ARBA" id="ARBA00023026"/>
    </source>
</evidence>
<dbReference type="PANTHER" id="PTHR14218:SF19">
    <property type="entry name" value="SERINE PROTEASE AORO, PUTATIVE (AFU_ORTHOLOGUE AFUA_6G10250)-RELATED"/>
    <property type="match status" value="1"/>
</dbReference>
<evidence type="ECO:0000256" key="9">
    <source>
        <dbReference type="ARBA" id="ARBA00022801"/>
    </source>
</evidence>
<dbReference type="GO" id="GO:0006508">
    <property type="term" value="P:proteolysis"/>
    <property type="evidence" value="ECO:0007669"/>
    <property type="project" value="UniProtKB-KW"/>
</dbReference>
<protein>
    <recommendedName>
        <fullName evidence="4">tripeptidyl-peptidase II</fullName>
        <ecNumber evidence="4">3.4.14.10</ecNumber>
    </recommendedName>
</protein>
<evidence type="ECO:0000256" key="3">
    <source>
        <dbReference type="ARBA" id="ARBA00004239"/>
    </source>
</evidence>
<dbReference type="Pfam" id="PF00082">
    <property type="entry name" value="Peptidase_S8"/>
    <property type="match status" value="1"/>
</dbReference>
<keyword evidence="19" id="KW-1185">Reference proteome</keyword>
<dbReference type="InterPro" id="IPR030400">
    <property type="entry name" value="Sedolisin_dom"/>
</dbReference>
<keyword evidence="9 15" id="KW-0378">Hydrolase</keyword>
<dbReference type="CDD" id="cd04056">
    <property type="entry name" value="Peptidases_S53"/>
    <property type="match status" value="1"/>
</dbReference>
<dbReference type="GO" id="GO:0004252">
    <property type="term" value="F:serine-type endopeptidase activity"/>
    <property type="evidence" value="ECO:0007669"/>
    <property type="project" value="UniProtKB-UniRule"/>
</dbReference>
<gene>
    <name evidence="18" type="ORF">N0V93_008168</name>
</gene>
<accession>A0A9W9CUH4</accession>
<evidence type="ECO:0000259" key="17">
    <source>
        <dbReference type="PROSITE" id="PS51695"/>
    </source>
</evidence>
<dbReference type="SMART" id="SM00944">
    <property type="entry name" value="Pro-kuma_activ"/>
    <property type="match status" value="1"/>
</dbReference>
<keyword evidence="6 15" id="KW-0645">Protease</keyword>
<dbReference type="GO" id="GO:0005576">
    <property type="term" value="C:extracellular region"/>
    <property type="evidence" value="ECO:0007669"/>
    <property type="project" value="UniProtKB-SubCell"/>
</dbReference>
<dbReference type="Pfam" id="PF09286">
    <property type="entry name" value="Pro-kuma_activ"/>
    <property type="match status" value="1"/>
</dbReference>
<feature type="active site" description="Charge relay system" evidence="15">
    <location>
        <position position="557"/>
    </location>
</feature>
<feature type="active site" description="Charge relay system" evidence="15">
    <location>
        <position position="313"/>
    </location>
</feature>
<feature type="binding site" evidence="15">
    <location>
        <position position="599"/>
    </location>
    <ligand>
        <name>Ca(2+)</name>
        <dbReference type="ChEBI" id="CHEBI:29108"/>
    </ligand>
</feature>
<evidence type="ECO:0000256" key="10">
    <source>
        <dbReference type="ARBA" id="ARBA00022825"/>
    </source>
</evidence>
<evidence type="ECO:0000256" key="13">
    <source>
        <dbReference type="ARBA" id="ARBA00023145"/>
    </source>
</evidence>
<dbReference type="InterPro" id="IPR015366">
    <property type="entry name" value="S53_propep"/>
</dbReference>
<evidence type="ECO:0000256" key="7">
    <source>
        <dbReference type="ARBA" id="ARBA00022723"/>
    </source>
</evidence>
<comment type="subcellular location">
    <subcellularLocation>
        <location evidence="3">Secreted</location>
        <location evidence="3">Extracellular space</location>
    </subcellularLocation>
</comment>
<name>A0A9W9CUH4_9PEZI</name>
<dbReference type="SUPFAM" id="SSF52743">
    <property type="entry name" value="Subtilisin-like"/>
    <property type="match status" value="1"/>
</dbReference>
<sequence>MRSPSFLVVASLAVLGSTSPVTRSGHVVHEKRSAPPSGWQARDRVEGHVKMPLKIGLKQRNLEMGAHFLDEVSRPGSAKYGQHWSPKDIIDTFSPSQESADSVTNWLTESGIAADRIGQHFNQGWIEVKDTTVAEIEELLQTEYYYFDSKHGSSSIACHDYSVPADLSAEHIDIVMPTVHFDAKVRPSQQELLRKRQKRDLPSLYGNNTGSLPKPGKDIDINAIDLDLSGCDSQITPDCLRALYNFTTGTYNVSSYGIVEYGFQSYLPDDLDLFFANFSSEQVGERPLLDSVDGGEPQSLIQTFSFNGESDLDLQYAMTLSYPQQITLFQTGDDEESASFNNFLDAIDASYCTYDGGDVSGTDGTYPDEKPGGYKYQDCGNYTAPSVISTSYGYDESDLTLAYAERQCYEYMKLGLAGTTFLFSSGDDGVAGNGDECLDDGVRFSPSFPPTCPYVTAVGATQVPTGTDITTLLASGTQPETASETVIYSGGGFSNYFTIPSYQADAVASFLSDYPPGYTSLRYNNTGTSRAYPDVSANGANYVVAIDGGFELVYGTSASSPVFGSIITLINNELVAAGKSPVGFINPTLYAYPDVLNDITEGTNKGCDTEGFSSAPGWDPVTGLGTPNYTAMLALFQSLQ</sequence>
<keyword evidence="14" id="KW-0325">Glycoprotein</keyword>
<evidence type="ECO:0000256" key="16">
    <source>
        <dbReference type="SAM" id="SignalP"/>
    </source>
</evidence>
<evidence type="ECO:0000256" key="8">
    <source>
        <dbReference type="ARBA" id="ARBA00022729"/>
    </source>
</evidence>
<evidence type="ECO:0000256" key="1">
    <source>
        <dbReference type="ARBA" id="ARBA00001910"/>
    </source>
</evidence>
<dbReference type="GO" id="GO:0046872">
    <property type="term" value="F:metal ion binding"/>
    <property type="evidence" value="ECO:0007669"/>
    <property type="project" value="UniProtKB-UniRule"/>
</dbReference>
<dbReference type="Proteomes" id="UP001140453">
    <property type="component" value="Unassembled WGS sequence"/>
</dbReference>
<feature type="chain" id="PRO_5040978470" description="tripeptidyl-peptidase II" evidence="16">
    <location>
        <begin position="25"/>
        <end position="640"/>
    </location>
</feature>
<comment type="function">
    <text evidence="2">Secreted tripeptidyl-peptidase which degrades proteins at acidic pHs and is involved in virulence.</text>
</comment>
<feature type="active site" description="Charge relay system" evidence="15">
    <location>
        <position position="309"/>
    </location>
</feature>
<evidence type="ECO:0000256" key="6">
    <source>
        <dbReference type="ARBA" id="ARBA00022670"/>
    </source>
</evidence>
<reference evidence="18" key="1">
    <citation type="submission" date="2022-10" db="EMBL/GenBank/DDBJ databases">
        <title>Tapping the CABI collections for fungal endophytes: first genome assemblies for Collariella, Neodidymelliopsis, Ascochyta clinopodiicola, Didymella pomorum, Didymosphaeria variabile, Neocosmospora piperis and Neocucurbitaria cava.</title>
        <authorList>
            <person name="Hill R."/>
        </authorList>
    </citation>
    <scope>NUCLEOTIDE SEQUENCE</scope>
    <source>
        <strain evidence="18">IMI 355082</strain>
    </source>
</reference>
<keyword evidence="10 15" id="KW-0720">Serine protease</keyword>
<evidence type="ECO:0000256" key="2">
    <source>
        <dbReference type="ARBA" id="ARBA00002451"/>
    </source>
</evidence>
<evidence type="ECO:0000256" key="15">
    <source>
        <dbReference type="PROSITE-ProRule" id="PRU01032"/>
    </source>
</evidence>
<proteinExistence type="predicted"/>
<dbReference type="Gene3D" id="3.40.50.200">
    <property type="entry name" value="Peptidase S8/S53 domain"/>
    <property type="match status" value="1"/>
</dbReference>
<dbReference type="PROSITE" id="PS51695">
    <property type="entry name" value="SEDOLISIN"/>
    <property type="match status" value="1"/>
</dbReference>
<dbReference type="FunFam" id="3.40.50.200:FF:000015">
    <property type="entry name" value="Tripeptidyl peptidase A"/>
    <property type="match status" value="1"/>
</dbReference>
<dbReference type="InterPro" id="IPR036852">
    <property type="entry name" value="Peptidase_S8/S53_dom_sf"/>
</dbReference>
<keyword evidence="5" id="KW-0964">Secreted</keyword>
<evidence type="ECO:0000313" key="19">
    <source>
        <dbReference type="Proteomes" id="UP001140453"/>
    </source>
</evidence>
<dbReference type="AlphaFoldDB" id="A0A9W9CUH4"/>